<dbReference type="SMART" id="SM00245">
    <property type="entry name" value="TSPc"/>
    <property type="match status" value="1"/>
</dbReference>
<keyword evidence="4 5" id="KW-0720">Serine protease</keyword>
<evidence type="ECO:0000256" key="3">
    <source>
        <dbReference type="ARBA" id="ARBA00022801"/>
    </source>
</evidence>
<sequence>MKIKMSAAVALMILCLFLGAGGTYWAVGDTMKEKAAAYDKLASSQDSTATEQADNGEDAALQFQKLQQVYNSIEANYVEDVSGQELMDGAIQGMVGSLEDDFSAYMDVESSQQLMESLESSFEGIGAEVSMMDGRVTIVSPIKDSPAEKEGLMPNDKIISVDGEPLDGLSLQEAVNKIRGEKGSVVTLEILRAGSSETVDVEVTRDTIPIETVYSRTETVDGKAIGVIEITSFAEETAADFAAQLEALEAEDIEGLVIDVRGNPGGYLQSVVDIAGEIIPKDDPFLQEENRNGEKTPYFTDLTDAKPYPIVGLIDRGSASASEILAGALKENAGYELVGESSFGKGTVQKVIPLEDGSSLKLTMQKWLTPDGNWIHEKGIEPTIPVEQPAYYYTHPLAIEEPLKQDSTGSAIENAQLMLKGLGFDPGRTDGYFSTETTSAVKAFQQENNIEASGELTAETGELLQQSLVEKIRSQEGDKQLDKALDVVSQ</sequence>
<dbReference type="SMART" id="SM00228">
    <property type="entry name" value="PDZ"/>
    <property type="match status" value="1"/>
</dbReference>
<comment type="caution">
    <text evidence="8">The sequence shown here is derived from an EMBL/GenBank/DDBJ whole genome shotgun (WGS) entry which is preliminary data.</text>
</comment>
<feature type="domain" description="PDZ" evidence="7">
    <location>
        <begin position="115"/>
        <end position="185"/>
    </location>
</feature>
<dbReference type="Gene3D" id="2.30.42.10">
    <property type="match status" value="1"/>
</dbReference>
<feature type="chain" id="PRO_5038490771" evidence="6">
    <location>
        <begin position="21"/>
        <end position="490"/>
    </location>
</feature>
<dbReference type="InterPro" id="IPR036365">
    <property type="entry name" value="PGBD-like_sf"/>
</dbReference>
<protein>
    <submittedName>
        <fullName evidence="8">Carboxyl-terminal processing protease</fullName>
    </submittedName>
</protein>
<proteinExistence type="inferred from homology"/>
<reference evidence="8 9" key="1">
    <citation type="submission" date="2019-03" db="EMBL/GenBank/DDBJ databases">
        <title>Genomic Encyclopedia of Type Strains, Phase IV (KMG-IV): sequencing the most valuable type-strain genomes for metagenomic binning, comparative biology and taxonomic classification.</title>
        <authorList>
            <person name="Goeker M."/>
        </authorList>
    </citation>
    <scope>NUCLEOTIDE SEQUENCE [LARGE SCALE GENOMIC DNA]</scope>
    <source>
        <strain evidence="8 9">DSM 28697</strain>
    </source>
</reference>
<keyword evidence="6" id="KW-0732">Signal</keyword>
<dbReference type="InterPro" id="IPR002477">
    <property type="entry name" value="Peptidoglycan-bd-like"/>
</dbReference>
<keyword evidence="9" id="KW-1185">Reference proteome</keyword>
<dbReference type="InterPro" id="IPR004447">
    <property type="entry name" value="Peptidase_S41A"/>
</dbReference>
<dbReference type="GO" id="GO:0006508">
    <property type="term" value="P:proteolysis"/>
    <property type="evidence" value="ECO:0007669"/>
    <property type="project" value="UniProtKB-KW"/>
</dbReference>
<evidence type="ECO:0000256" key="5">
    <source>
        <dbReference type="RuleBase" id="RU004404"/>
    </source>
</evidence>
<dbReference type="GO" id="GO:0008236">
    <property type="term" value="F:serine-type peptidase activity"/>
    <property type="evidence" value="ECO:0007669"/>
    <property type="project" value="UniProtKB-KW"/>
</dbReference>
<dbReference type="CDD" id="cd06782">
    <property type="entry name" value="cpPDZ_CPP-like"/>
    <property type="match status" value="1"/>
</dbReference>
<evidence type="ECO:0000313" key="8">
    <source>
        <dbReference type="EMBL" id="TDQ36951.1"/>
    </source>
</evidence>
<dbReference type="FunFam" id="2.30.42.10:FF:000063">
    <property type="entry name" value="Peptidase, S41 family"/>
    <property type="match status" value="1"/>
</dbReference>
<dbReference type="InterPro" id="IPR029045">
    <property type="entry name" value="ClpP/crotonase-like_dom_sf"/>
</dbReference>
<dbReference type="Gene3D" id="3.30.750.44">
    <property type="match status" value="1"/>
</dbReference>
<dbReference type="AlphaFoldDB" id="A0A4R6TUB6"/>
<dbReference type="GO" id="GO:0004175">
    <property type="term" value="F:endopeptidase activity"/>
    <property type="evidence" value="ECO:0007669"/>
    <property type="project" value="TreeGrafter"/>
</dbReference>
<keyword evidence="2 5" id="KW-0645">Protease</keyword>
<evidence type="ECO:0000256" key="1">
    <source>
        <dbReference type="ARBA" id="ARBA00009179"/>
    </source>
</evidence>
<dbReference type="GO" id="GO:0030288">
    <property type="term" value="C:outer membrane-bounded periplasmic space"/>
    <property type="evidence" value="ECO:0007669"/>
    <property type="project" value="TreeGrafter"/>
</dbReference>
<gene>
    <name evidence="8" type="ORF">EV213_11544</name>
</gene>
<dbReference type="Gene3D" id="1.10.101.10">
    <property type="entry name" value="PGBD-like superfamily/PGBD"/>
    <property type="match status" value="1"/>
</dbReference>
<evidence type="ECO:0000256" key="6">
    <source>
        <dbReference type="SAM" id="SignalP"/>
    </source>
</evidence>
<dbReference type="SUPFAM" id="SSF47090">
    <property type="entry name" value="PGBD-like"/>
    <property type="match status" value="1"/>
</dbReference>
<keyword evidence="3 5" id="KW-0378">Hydrolase</keyword>
<organism evidence="8 9">
    <name type="scientific">Aureibacillus halotolerans</name>
    <dbReference type="NCBI Taxonomy" id="1508390"/>
    <lineage>
        <taxon>Bacteria</taxon>
        <taxon>Bacillati</taxon>
        <taxon>Bacillota</taxon>
        <taxon>Bacilli</taxon>
        <taxon>Bacillales</taxon>
        <taxon>Bacillaceae</taxon>
        <taxon>Aureibacillus</taxon>
    </lineage>
</organism>
<dbReference type="EMBL" id="SNYJ01000015">
    <property type="protein sequence ID" value="TDQ36951.1"/>
    <property type="molecule type" value="Genomic_DNA"/>
</dbReference>
<dbReference type="InterPro" id="IPR005151">
    <property type="entry name" value="Tail-specific_protease"/>
</dbReference>
<dbReference type="Pfam" id="PF01471">
    <property type="entry name" value="PG_binding_1"/>
    <property type="match status" value="1"/>
</dbReference>
<dbReference type="NCBIfam" id="TIGR00225">
    <property type="entry name" value="prc"/>
    <property type="match status" value="1"/>
</dbReference>
<dbReference type="Gene3D" id="3.90.226.10">
    <property type="entry name" value="2-enoyl-CoA Hydratase, Chain A, domain 1"/>
    <property type="match status" value="1"/>
</dbReference>
<evidence type="ECO:0000256" key="4">
    <source>
        <dbReference type="ARBA" id="ARBA00022825"/>
    </source>
</evidence>
<dbReference type="CDD" id="cd07560">
    <property type="entry name" value="Peptidase_S41_CPP"/>
    <property type="match status" value="1"/>
</dbReference>
<accession>A0A4R6TUB6</accession>
<dbReference type="PANTHER" id="PTHR32060:SF29">
    <property type="entry name" value="CARBOXY-TERMINAL PROCESSING PROTEASE CTPB"/>
    <property type="match status" value="1"/>
</dbReference>
<dbReference type="Pfam" id="PF22694">
    <property type="entry name" value="CtpB_N-like"/>
    <property type="match status" value="1"/>
</dbReference>
<feature type="signal peptide" evidence="6">
    <location>
        <begin position="1"/>
        <end position="20"/>
    </location>
</feature>
<dbReference type="GO" id="GO:0007165">
    <property type="term" value="P:signal transduction"/>
    <property type="evidence" value="ECO:0007669"/>
    <property type="project" value="TreeGrafter"/>
</dbReference>
<evidence type="ECO:0000313" key="9">
    <source>
        <dbReference type="Proteomes" id="UP000295632"/>
    </source>
</evidence>
<comment type="similarity">
    <text evidence="1 5">Belongs to the peptidase S41A family.</text>
</comment>
<dbReference type="SUPFAM" id="SSF52096">
    <property type="entry name" value="ClpP/crotonase"/>
    <property type="match status" value="1"/>
</dbReference>
<dbReference type="InterPro" id="IPR001478">
    <property type="entry name" value="PDZ"/>
</dbReference>
<dbReference type="Proteomes" id="UP000295632">
    <property type="component" value="Unassembled WGS sequence"/>
</dbReference>
<dbReference type="SUPFAM" id="SSF50156">
    <property type="entry name" value="PDZ domain-like"/>
    <property type="match status" value="1"/>
</dbReference>
<evidence type="ECO:0000256" key="2">
    <source>
        <dbReference type="ARBA" id="ARBA00022670"/>
    </source>
</evidence>
<dbReference type="InterPro" id="IPR036034">
    <property type="entry name" value="PDZ_sf"/>
</dbReference>
<dbReference type="Pfam" id="PF03572">
    <property type="entry name" value="Peptidase_S41"/>
    <property type="match status" value="1"/>
</dbReference>
<dbReference type="InterPro" id="IPR055210">
    <property type="entry name" value="CtpA/B_N"/>
</dbReference>
<dbReference type="InterPro" id="IPR036366">
    <property type="entry name" value="PGBDSf"/>
</dbReference>
<dbReference type="Pfam" id="PF13180">
    <property type="entry name" value="PDZ_2"/>
    <property type="match status" value="1"/>
</dbReference>
<dbReference type="PROSITE" id="PS50106">
    <property type="entry name" value="PDZ"/>
    <property type="match status" value="1"/>
</dbReference>
<dbReference type="PANTHER" id="PTHR32060">
    <property type="entry name" value="TAIL-SPECIFIC PROTEASE"/>
    <property type="match status" value="1"/>
</dbReference>
<name>A0A4R6TUB6_9BACI</name>
<evidence type="ECO:0000259" key="7">
    <source>
        <dbReference type="PROSITE" id="PS50106"/>
    </source>
</evidence>